<dbReference type="EMBL" id="MPDK01000104">
    <property type="protein sequence ID" value="PWI50701.1"/>
    <property type="molecule type" value="Genomic_DNA"/>
</dbReference>
<evidence type="ECO:0000313" key="8">
    <source>
        <dbReference type="Proteomes" id="UP000245380"/>
    </source>
</evidence>
<gene>
    <name evidence="7" type="ORF">BM613_14475</name>
</gene>
<reference evidence="7 8" key="1">
    <citation type="submission" date="2016-11" db="EMBL/GenBank/DDBJ databases">
        <title>Comparative genomics of Acidibacillus ferroxidans species.</title>
        <authorList>
            <person name="Oliveira G."/>
            <person name="Nunes G."/>
            <person name="Oliveira R."/>
            <person name="Araujo F."/>
            <person name="Salim A."/>
            <person name="Scholte L."/>
            <person name="Morais D."/>
            <person name="Nancucheo I."/>
            <person name="Johnson D.B."/>
            <person name="Grail B."/>
            <person name="Bittencourt J."/>
            <person name="Valadares R."/>
        </authorList>
    </citation>
    <scope>NUCLEOTIDE SEQUENCE [LARGE SCALE GENOMIC DNA]</scope>
    <source>
        <strain evidence="7 8">Y002</strain>
    </source>
</reference>
<comment type="pathway">
    <text evidence="1">Purine metabolism; 7-cyano-7-deazaguanine biosynthesis.</text>
</comment>
<evidence type="ECO:0000256" key="2">
    <source>
        <dbReference type="ARBA" id="ARBA00008900"/>
    </source>
</evidence>
<evidence type="ECO:0000256" key="5">
    <source>
        <dbReference type="ARBA" id="ARBA00031449"/>
    </source>
</evidence>
<dbReference type="Pfam" id="PF01242">
    <property type="entry name" value="PTPS"/>
    <property type="match status" value="1"/>
</dbReference>
<sequence>MIDFSVVKTTLCQWLEDNWDHKFLHWSRDNLIDALKIAASRPSCPLEHEDHEHFLGSLVALPFNPTAENLAAYMVDVIGPQLLDQYGVELVECTIEETSKCHVNYCK</sequence>
<comment type="caution">
    <text evidence="7">The sequence shown here is derived from an EMBL/GenBank/DDBJ whole genome shotgun (WGS) entry which is preliminary data.</text>
</comment>
<dbReference type="AlphaFoldDB" id="A0A2U3CNT8"/>
<dbReference type="InterPro" id="IPR038418">
    <property type="entry name" value="6-PTP_synth/QueD_sf"/>
</dbReference>
<evidence type="ECO:0000256" key="1">
    <source>
        <dbReference type="ARBA" id="ARBA00005061"/>
    </source>
</evidence>
<evidence type="ECO:0000256" key="4">
    <source>
        <dbReference type="ARBA" id="ARBA00018141"/>
    </source>
</evidence>
<comment type="catalytic activity">
    <reaction evidence="6">
        <text>7,8-dihydroneopterin 3'-triphosphate + H2O = 6-carboxy-5,6,7,8-tetrahydropterin + triphosphate + acetaldehyde + 2 H(+)</text>
        <dbReference type="Rhea" id="RHEA:27966"/>
        <dbReference type="ChEBI" id="CHEBI:15343"/>
        <dbReference type="ChEBI" id="CHEBI:15377"/>
        <dbReference type="ChEBI" id="CHEBI:15378"/>
        <dbReference type="ChEBI" id="CHEBI:18036"/>
        <dbReference type="ChEBI" id="CHEBI:58462"/>
        <dbReference type="ChEBI" id="CHEBI:61032"/>
        <dbReference type="EC" id="4.1.2.50"/>
    </reaction>
</comment>
<proteinExistence type="inferred from homology"/>
<evidence type="ECO:0000256" key="6">
    <source>
        <dbReference type="ARBA" id="ARBA00048807"/>
    </source>
</evidence>
<protein>
    <recommendedName>
        <fullName evidence="4">6-carboxy-5,6,7,8-tetrahydropterin synthase</fullName>
        <ecNumber evidence="3">4.1.2.50</ecNumber>
    </recommendedName>
    <alternativeName>
        <fullName evidence="5">Queuosine biosynthesis protein QueD</fullName>
    </alternativeName>
</protein>
<dbReference type="Proteomes" id="UP000245380">
    <property type="component" value="Unassembled WGS sequence"/>
</dbReference>
<dbReference type="InterPro" id="IPR007115">
    <property type="entry name" value="6-PTP_synth/QueD"/>
</dbReference>
<evidence type="ECO:0000313" key="7">
    <source>
        <dbReference type="EMBL" id="PWI50701.1"/>
    </source>
</evidence>
<name>A0A2U3CNT8_SULT2</name>
<dbReference type="GO" id="GO:0070497">
    <property type="term" value="F:6-carboxytetrahydropterin synthase activity"/>
    <property type="evidence" value="ECO:0007669"/>
    <property type="project" value="UniProtKB-EC"/>
</dbReference>
<organism evidence="7 8">
    <name type="scientific">Sulfoacidibacillus thermotolerans</name>
    <name type="common">Acidibacillus sulfuroxidans</name>
    <dbReference type="NCBI Taxonomy" id="1765684"/>
    <lineage>
        <taxon>Bacteria</taxon>
        <taxon>Bacillati</taxon>
        <taxon>Bacillota</taxon>
        <taxon>Bacilli</taxon>
        <taxon>Bacillales</taxon>
        <taxon>Alicyclobacillaceae</taxon>
        <taxon>Sulfoacidibacillus</taxon>
    </lineage>
</organism>
<comment type="similarity">
    <text evidence="2">Belongs to the PTPS family. QueD subfamily.</text>
</comment>
<dbReference type="UniPathway" id="UPA00391"/>
<evidence type="ECO:0000256" key="3">
    <source>
        <dbReference type="ARBA" id="ARBA00012982"/>
    </source>
</evidence>
<dbReference type="EC" id="4.1.2.50" evidence="3"/>
<dbReference type="Gene3D" id="3.30.479.10">
    <property type="entry name" value="6-pyruvoyl tetrahydropterin synthase/QueD"/>
    <property type="match status" value="1"/>
</dbReference>
<accession>A0A2U3CNT8</accession>
<dbReference type="SUPFAM" id="SSF55620">
    <property type="entry name" value="Tetrahydrobiopterin biosynthesis enzymes-like"/>
    <property type="match status" value="1"/>
</dbReference>
<keyword evidence="8" id="KW-1185">Reference proteome</keyword>